<dbReference type="PROSITE" id="PS51257">
    <property type="entry name" value="PROKAR_LIPOPROTEIN"/>
    <property type="match status" value="1"/>
</dbReference>
<evidence type="ECO:0000313" key="4">
    <source>
        <dbReference type="Proteomes" id="UP000319908"/>
    </source>
</evidence>
<keyword evidence="1" id="KW-0812">Transmembrane</keyword>
<evidence type="ECO:0000313" key="3">
    <source>
        <dbReference type="EMBL" id="TWU15964.1"/>
    </source>
</evidence>
<keyword evidence="4" id="KW-1185">Reference proteome</keyword>
<dbReference type="Proteomes" id="UP000319908">
    <property type="component" value="Unassembled WGS sequence"/>
</dbReference>
<organism evidence="3 4">
    <name type="scientific">Allorhodopirellula heiligendammensis</name>
    <dbReference type="NCBI Taxonomy" id="2714739"/>
    <lineage>
        <taxon>Bacteria</taxon>
        <taxon>Pseudomonadati</taxon>
        <taxon>Planctomycetota</taxon>
        <taxon>Planctomycetia</taxon>
        <taxon>Pirellulales</taxon>
        <taxon>Pirellulaceae</taxon>
        <taxon>Allorhodopirellula</taxon>
    </lineage>
</organism>
<feature type="chain" id="PRO_5022867991" description="Lipoprotein" evidence="2">
    <location>
        <begin position="21"/>
        <end position="109"/>
    </location>
</feature>
<name>A0A5C6BYL0_9BACT</name>
<feature type="transmembrane region" description="Helical" evidence="1">
    <location>
        <begin position="62"/>
        <end position="84"/>
    </location>
</feature>
<evidence type="ECO:0008006" key="5">
    <source>
        <dbReference type="Google" id="ProtNLM"/>
    </source>
</evidence>
<proteinExistence type="predicted"/>
<dbReference type="AlphaFoldDB" id="A0A5C6BYL0"/>
<dbReference type="EMBL" id="SJPU01000002">
    <property type="protein sequence ID" value="TWU15964.1"/>
    <property type="molecule type" value="Genomic_DNA"/>
</dbReference>
<keyword evidence="2" id="KW-0732">Signal</keyword>
<protein>
    <recommendedName>
        <fullName evidence="5">Lipoprotein</fullName>
    </recommendedName>
</protein>
<keyword evidence="1" id="KW-1133">Transmembrane helix</keyword>
<comment type="caution">
    <text evidence="3">The sequence shown here is derived from an EMBL/GenBank/DDBJ whole genome shotgun (WGS) entry which is preliminary data.</text>
</comment>
<reference evidence="3 4" key="1">
    <citation type="journal article" date="2020" name="Antonie Van Leeuwenhoek">
        <title>Rhodopirellula heiligendammensis sp. nov., Rhodopirellula pilleata sp. nov., and Rhodopirellula solitaria sp. nov. isolated from natural or artificial marine surfaces in Northern Germany and California, USA, and emended description of the genus Rhodopirellula.</title>
        <authorList>
            <person name="Kallscheuer N."/>
            <person name="Wiegand S."/>
            <person name="Jogler M."/>
            <person name="Boedeker C."/>
            <person name="Peeters S.H."/>
            <person name="Rast P."/>
            <person name="Heuer A."/>
            <person name="Jetten M.S.M."/>
            <person name="Rohde M."/>
            <person name="Jogler C."/>
        </authorList>
    </citation>
    <scope>NUCLEOTIDE SEQUENCE [LARGE SCALE GENOMIC DNA]</scope>
    <source>
        <strain evidence="3 4">Poly21</strain>
    </source>
</reference>
<dbReference type="RefSeq" id="WP_146407715.1">
    <property type="nucleotide sequence ID" value="NZ_SJPU01000002.1"/>
</dbReference>
<gene>
    <name evidence="3" type="ORF">Poly21_31680</name>
</gene>
<keyword evidence="1" id="KW-0472">Membrane</keyword>
<accession>A0A5C6BYL0</accession>
<evidence type="ECO:0000256" key="2">
    <source>
        <dbReference type="SAM" id="SignalP"/>
    </source>
</evidence>
<feature type="signal peptide" evidence="2">
    <location>
        <begin position="1"/>
        <end position="20"/>
    </location>
</feature>
<evidence type="ECO:0000256" key="1">
    <source>
        <dbReference type="SAM" id="Phobius"/>
    </source>
</evidence>
<sequence length="109" mass="12091">MKDFLPLVLFCMVCACLSLACVIGADYLVAIDTHAVPEFRVDQLPEPPSYHSPTDHHMLWEWLQIAAWVFGAIPVIGFVAAVCVTCDEPCNVRSPDPPPALLNPVRFDR</sequence>